<evidence type="ECO:0000259" key="3">
    <source>
        <dbReference type="Pfam" id="PF00501"/>
    </source>
</evidence>
<dbReference type="Proteomes" id="UP000321580">
    <property type="component" value="Unassembled WGS sequence"/>
</dbReference>
<feature type="domain" description="AMP-dependent synthetase/ligase" evidence="3">
    <location>
        <begin position="13"/>
        <end position="420"/>
    </location>
</feature>
<gene>
    <name evidence="4" type="ORF">FRY97_03410</name>
</gene>
<dbReference type="OrthoDB" id="9803968at2"/>
<dbReference type="PANTHER" id="PTHR43272:SF33">
    <property type="entry name" value="AMP-BINDING DOMAIN-CONTAINING PROTEIN-RELATED"/>
    <property type="match status" value="1"/>
</dbReference>
<dbReference type="GO" id="GO:0016020">
    <property type="term" value="C:membrane"/>
    <property type="evidence" value="ECO:0007669"/>
    <property type="project" value="TreeGrafter"/>
</dbReference>
<reference evidence="4 5" key="1">
    <citation type="submission" date="2019-08" db="EMBL/GenBank/DDBJ databases">
        <title>Genome of Phaeodactylibacter luteus.</title>
        <authorList>
            <person name="Bowman J.P."/>
        </authorList>
    </citation>
    <scope>NUCLEOTIDE SEQUENCE [LARGE SCALE GENOMIC DNA]</scope>
    <source>
        <strain evidence="4 5">KCTC 42180</strain>
    </source>
</reference>
<organism evidence="4 5">
    <name type="scientific">Phaeodactylibacter luteus</name>
    <dbReference type="NCBI Taxonomy" id="1564516"/>
    <lineage>
        <taxon>Bacteria</taxon>
        <taxon>Pseudomonadati</taxon>
        <taxon>Bacteroidota</taxon>
        <taxon>Saprospiria</taxon>
        <taxon>Saprospirales</taxon>
        <taxon>Haliscomenobacteraceae</taxon>
        <taxon>Phaeodactylibacter</taxon>
    </lineage>
</organism>
<dbReference type="Pfam" id="PF23562">
    <property type="entry name" value="AMP-binding_C_3"/>
    <property type="match status" value="1"/>
</dbReference>
<dbReference type="PANTHER" id="PTHR43272">
    <property type="entry name" value="LONG-CHAIN-FATTY-ACID--COA LIGASE"/>
    <property type="match status" value="1"/>
</dbReference>
<dbReference type="EMBL" id="VOOR01000005">
    <property type="protein sequence ID" value="TXB67907.1"/>
    <property type="molecule type" value="Genomic_DNA"/>
</dbReference>
<accession>A0A5C6S0I3</accession>
<dbReference type="InterPro" id="IPR042099">
    <property type="entry name" value="ANL_N_sf"/>
</dbReference>
<dbReference type="GO" id="GO:0005524">
    <property type="term" value="F:ATP binding"/>
    <property type="evidence" value="ECO:0007669"/>
    <property type="project" value="UniProtKB-KW"/>
</dbReference>
<dbReference type="GO" id="GO:0004467">
    <property type="term" value="F:long-chain fatty acid-CoA ligase activity"/>
    <property type="evidence" value="ECO:0007669"/>
    <property type="project" value="TreeGrafter"/>
</dbReference>
<evidence type="ECO:0000313" key="4">
    <source>
        <dbReference type="EMBL" id="TXB67907.1"/>
    </source>
</evidence>
<evidence type="ECO:0000313" key="5">
    <source>
        <dbReference type="Proteomes" id="UP000321580"/>
    </source>
</evidence>
<comment type="caution">
    <text evidence="4">The sequence shown here is derived from an EMBL/GenBank/DDBJ whole genome shotgun (WGS) entry which is preliminary data.</text>
</comment>
<keyword evidence="2" id="KW-0067">ATP-binding</keyword>
<protein>
    <submittedName>
        <fullName evidence="4">Long-chain fatty acid--CoA ligase</fullName>
    </submittedName>
</protein>
<dbReference type="CDD" id="cd05907">
    <property type="entry name" value="VL_LC_FACS_like"/>
    <property type="match status" value="1"/>
</dbReference>
<name>A0A5C6S0I3_9BACT</name>
<dbReference type="RefSeq" id="WP_147166028.1">
    <property type="nucleotide sequence ID" value="NZ_VOOR01000005.1"/>
</dbReference>
<dbReference type="InterPro" id="IPR000873">
    <property type="entry name" value="AMP-dep_synth/lig_dom"/>
</dbReference>
<evidence type="ECO:0000256" key="1">
    <source>
        <dbReference type="ARBA" id="ARBA00022741"/>
    </source>
</evidence>
<dbReference type="AlphaFoldDB" id="A0A5C6S0I3"/>
<evidence type="ECO:0000256" key="2">
    <source>
        <dbReference type="ARBA" id="ARBA00022840"/>
    </source>
</evidence>
<keyword evidence="1" id="KW-0547">Nucleotide-binding</keyword>
<keyword evidence="4" id="KW-0436">Ligase</keyword>
<dbReference type="Pfam" id="PF00501">
    <property type="entry name" value="AMP-binding"/>
    <property type="match status" value="1"/>
</dbReference>
<dbReference type="Gene3D" id="3.40.50.12780">
    <property type="entry name" value="N-terminal domain of ligase-like"/>
    <property type="match status" value="1"/>
</dbReference>
<dbReference type="SUPFAM" id="SSF56801">
    <property type="entry name" value="Acetyl-CoA synthetase-like"/>
    <property type="match status" value="1"/>
</dbReference>
<proteinExistence type="predicted"/>
<sequence>MDFQRLFDILPYQQRCFPNKRALAIRQGVAWQFYSTAEAIRLTQRLSAGWLHLGLRKGDRVAILAERASPRWLLIDISLMQAGFIPVPIHSSCLAEELRYILKESGARYAVAANREALEKVLAERAQLPALEEAYCLQELPDYPGWEDLQREPTPAQQEQLQVLKAAIHEDDLATIVYTSGTAGEPKGVMLSHANIVSNIKAVISLVPVDRTKRALSFLPPSHIFERMANYAYLASGASIYYSHNPEETRLLLRSIKPHFFTAVPRLLERAYDSILERIGQLPAPMRWLGLWAVRTGEQYKDKGAQPAFYALQLALARLLVLRRWRRLLGGRVQGVLVGAAALQPRLGRLFSAAGIPIREGYGMTETSPVISFNRFEPGGARFGTVGIPLPGVEVRIGQHEEGPEGEIQVKGPGVMLGYYQRPEATQEAFTPDGWLRTGDRGQMVHKRFLQITGRQKDLFKTSNGKYIAPEEIEALLRLCPYIEDCLAIGARRPFVSALLLPQFELLYQWAQEEQIHWTAPQYMVHNPKVMDFLRQQVREANRHLPAYKQVGNIHLLYEPWTAASGTLTPTLKLRREWLAEKHQKDIDRIYEQGADLRG</sequence>
<keyword evidence="5" id="KW-1185">Reference proteome</keyword>